<evidence type="ECO:0000313" key="7">
    <source>
        <dbReference type="Proteomes" id="UP000267464"/>
    </source>
</evidence>
<dbReference type="SUPFAM" id="SSF69255">
    <property type="entry name" value="gp5 N-terminal domain-like"/>
    <property type="match status" value="1"/>
</dbReference>
<dbReference type="Pfam" id="PF10106">
    <property type="entry name" value="DUF2345"/>
    <property type="match status" value="1"/>
</dbReference>
<dbReference type="NCBIfam" id="TIGR01646">
    <property type="entry name" value="vgr_GE"/>
    <property type="match status" value="1"/>
</dbReference>
<sequence length="939" mass="98429">MKLIDELLSFLGGKPAQTDRLIKLHTPLGTDVLAAERLEAFEGVGPGADAQSGAGFRLVVHALSTDAHIELKQLIGQPVLVELLTSHSRTDLRPWHGHVTSAAMVGSDGGLARYRLVVEPWLAFLAHRQDSWVFQGQTVPQIVDDVLAGYQGQGTLVPAWRWDLADPAVYPQRSLCTQYQETDLAFVQRLLLEEGLFHWFEHTGDAHTLVIADHNGAFKPNVQERIRYTQSSSVLAEDSLTEWDDEVHVRTGAVQMASLDYRSVDARPVSQQGVDAPLPSLGISDVPGVYAYEDSTQGERLALRQAQAIDAWRSRVSGSGTVRTIAPGSLFTLLDHPVHDGSDSNRDRFVVLSVKHTARNNLAADAKAQVETLLGAIRRVHAPEQGLANDSDEPLYACEIVAQPAANAVRPVTLDEHGQPDPRLCVRPTVHGLQTAIVVGLGEPVHTDRDHRIKVQFHWQRGGQSSHRLNPAADDNAPGSDASGTWVRVAETVAGDNWGGHFVPRLGQEVVVAFLGGDMDRPVVLGSVYNGAGQANAQANQVGGGAATSTGNANAWFPGDEGRGDLQAHQHAAVMAGFKSQELSASQSGTGGYNQLVFDDTPSAGRIELSTTSASTRLQLGHLIQQTDNQRLQQRGHGLDLSSAAWGAVRAGSGLLLSAHVRGGSQTSANQIDAREPQASIALAMGQAKTLWQSAQDHQAKLAGEVAPDEVDVVKALDASAKALMESASLNDDQGSGDKPIGGGAGTVSAWSSPHLVAAAPGGIGSTTPASTLMSAGKTMSVVAGQDLQALAQANHATAVAKGLVLFTYGKAQDADKPNQETGIKLHAASGSVNTQSQSAATKLTASKSVEVSSVSAMVKVAAPNHVLLTAAGAALRIEGGDITLNGPGKVEFKAAMKELAGGASANASLSLPPPATLQGCAKSVSDAAAQQSAAVDLG</sequence>
<accession>A0A3N7HNL3</accession>
<dbReference type="NCBIfam" id="TIGR03361">
    <property type="entry name" value="VI_Rhs_Vgr"/>
    <property type="match status" value="1"/>
</dbReference>
<reference evidence="6 7" key="1">
    <citation type="submission" date="2018-08" db="EMBL/GenBank/DDBJ databases">
        <authorList>
            <person name="Khan S.A."/>
            <person name="Jeon C.O."/>
            <person name="Chun B.H."/>
            <person name="Jeong S.E."/>
        </authorList>
    </citation>
    <scope>NUCLEOTIDE SEQUENCE [LARGE SCALE GENOMIC DNA]</scope>
    <source>
        <strain evidence="6 7">S-16</strain>
    </source>
</reference>
<feature type="domain" description="Gp5/Type VI secretion system Vgr protein OB-fold" evidence="3">
    <location>
        <begin position="482"/>
        <end position="529"/>
    </location>
</feature>
<comment type="similarity">
    <text evidence="1">Belongs to the VgrG protein family.</text>
</comment>
<evidence type="ECO:0000259" key="4">
    <source>
        <dbReference type="Pfam" id="PF10106"/>
    </source>
</evidence>
<evidence type="ECO:0000259" key="3">
    <source>
        <dbReference type="Pfam" id="PF04717"/>
    </source>
</evidence>
<feature type="region of interest" description="Disordered" evidence="2">
    <location>
        <begin position="459"/>
        <end position="482"/>
    </location>
</feature>
<dbReference type="Pfam" id="PF05954">
    <property type="entry name" value="Phage_GPD"/>
    <property type="match status" value="1"/>
</dbReference>
<dbReference type="AlphaFoldDB" id="A0A3N7HNL3"/>
<dbReference type="SUPFAM" id="SSF69279">
    <property type="entry name" value="Phage tail proteins"/>
    <property type="match status" value="2"/>
</dbReference>
<dbReference type="InterPro" id="IPR006533">
    <property type="entry name" value="T6SS_Vgr_RhsGE"/>
</dbReference>
<dbReference type="InterPro" id="IPR006531">
    <property type="entry name" value="Gp5/Vgr_OB"/>
</dbReference>
<evidence type="ECO:0000256" key="2">
    <source>
        <dbReference type="SAM" id="MobiDB-lite"/>
    </source>
</evidence>
<dbReference type="InterPro" id="IPR018769">
    <property type="entry name" value="VgrG2_DUF2345"/>
</dbReference>
<dbReference type="Proteomes" id="UP000267464">
    <property type="component" value="Unassembled WGS sequence"/>
</dbReference>
<dbReference type="Gene3D" id="3.55.50.10">
    <property type="entry name" value="Baseplate protein-like domains"/>
    <property type="match status" value="1"/>
</dbReference>
<evidence type="ECO:0000256" key="1">
    <source>
        <dbReference type="ARBA" id="ARBA00005558"/>
    </source>
</evidence>
<dbReference type="Gene3D" id="4.10.220.110">
    <property type="match status" value="1"/>
</dbReference>
<comment type="caution">
    <text evidence="6">The sequence shown here is derived from an EMBL/GenBank/DDBJ whole genome shotgun (WGS) entry which is preliminary data.</text>
</comment>
<reference evidence="6 7" key="2">
    <citation type="submission" date="2018-12" db="EMBL/GenBank/DDBJ databases">
        <title>Rhizobacter gummiphilus sp. nov., a rubber-degrading bacterium isolated from the soil of a botanical garden in Japan.</title>
        <authorList>
            <person name="Shunsuke S.S."/>
        </authorList>
    </citation>
    <scope>NUCLEOTIDE SEQUENCE [LARGE SCALE GENOMIC DNA]</scope>
    <source>
        <strain evidence="6 7">S-16</strain>
    </source>
</reference>
<proteinExistence type="inferred from homology"/>
<dbReference type="InterPro" id="IPR028244">
    <property type="entry name" value="T6SS_Rhs_Vgr_dom"/>
</dbReference>
<organism evidence="6 7">
    <name type="scientific">Piscinibacter terrae</name>
    <dbReference type="NCBI Taxonomy" id="2496871"/>
    <lineage>
        <taxon>Bacteria</taxon>
        <taxon>Pseudomonadati</taxon>
        <taxon>Pseudomonadota</taxon>
        <taxon>Betaproteobacteria</taxon>
        <taxon>Burkholderiales</taxon>
        <taxon>Sphaerotilaceae</taxon>
        <taxon>Piscinibacter</taxon>
    </lineage>
</organism>
<gene>
    <name evidence="6" type="ORF">DZC73_16550</name>
</gene>
<dbReference type="Pfam" id="PF13296">
    <property type="entry name" value="T6SS_Vgr"/>
    <property type="match status" value="1"/>
</dbReference>
<name>A0A3N7HNL3_9BURK</name>
<dbReference type="Gene3D" id="2.40.50.230">
    <property type="entry name" value="Gp5 N-terminal domain"/>
    <property type="match status" value="1"/>
</dbReference>
<dbReference type="OrthoDB" id="1907165at2"/>
<feature type="domain" description="Putative type VI secretion system Rhs element associated Vgr" evidence="5">
    <location>
        <begin position="589"/>
        <end position="695"/>
    </location>
</feature>
<dbReference type="InterPro" id="IPR017847">
    <property type="entry name" value="T6SS_RhsGE_Vgr_subset"/>
</dbReference>
<dbReference type="EMBL" id="QUSW01000004">
    <property type="protein sequence ID" value="RQP23734.1"/>
    <property type="molecule type" value="Genomic_DNA"/>
</dbReference>
<protein>
    <submittedName>
        <fullName evidence="6">Type VI secretion system tip protein VgrG</fullName>
    </submittedName>
</protein>
<dbReference type="RefSeq" id="WP_124541458.1">
    <property type="nucleotide sequence ID" value="NZ_QUSW01000004.1"/>
</dbReference>
<dbReference type="Pfam" id="PF04717">
    <property type="entry name" value="Phage_base_V"/>
    <property type="match status" value="1"/>
</dbReference>
<dbReference type="Gene3D" id="2.30.110.50">
    <property type="match status" value="1"/>
</dbReference>
<keyword evidence="7" id="KW-1185">Reference proteome</keyword>
<feature type="domain" description="DUF2345" evidence="4">
    <location>
        <begin position="744"/>
        <end position="904"/>
    </location>
</feature>
<dbReference type="InterPro" id="IPR037026">
    <property type="entry name" value="Vgr_OB-fold_dom_sf"/>
</dbReference>
<evidence type="ECO:0000259" key="5">
    <source>
        <dbReference type="Pfam" id="PF13296"/>
    </source>
</evidence>
<evidence type="ECO:0000313" key="6">
    <source>
        <dbReference type="EMBL" id="RQP23734.1"/>
    </source>
</evidence>